<dbReference type="Gene3D" id="1.10.10.10">
    <property type="entry name" value="Winged helix-like DNA-binding domain superfamily/Winged helix DNA-binding domain"/>
    <property type="match status" value="1"/>
</dbReference>
<evidence type="ECO:0000256" key="2">
    <source>
        <dbReference type="SAM" id="Coils"/>
    </source>
</evidence>
<keyword evidence="3" id="KW-1133">Transmembrane helix</keyword>
<accession>A0A1M5H2S4</accession>
<sequence>MLNLKNLCFFIIITTFHVNMLTAQNLAPKVIDSLSKVSWGEVKNNNYVAFIKTQKYLLKESQKINYSKGISKAYFNIGISNKMVGDFSEAIKAFNNFKKCQYSKVRYDMLAEAERHIGDCYYQQNLFENAIDKFRSAIRIGKNSKKMENVINAINYNNIAGAIDGKSGDKDSVYHYITKAYYYINLAKDQIPDSDKYTLKSSIAINLGDIWNERKNQDSAAYYYTKALDYNKINDNVGTTMIINHHIGNFYLNNKKYKIAEEKFLVSIKLSSESKNIYVLRDNYKSILQLYKETENKKEYQKYSELYIKVNDIITLLEIKSKKASVDNIIQDKNEIFQQKTTKLYLIIGSILLLIILIALYVNYFHTKVKNGQNDIINSSKIQLENKRAIIEEKEQETERLKSMLNVAFDDVINLAKENSAHFFTRFQEVYPAFCENLLQINPNLVSSELKFCAYIFLNFSTKDIALYTFTSPKTVQNRKNSIRKKLNILSNEDIYKWIKNV</sequence>
<keyword evidence="3" id="KW-0812">Transmembrane</keyword>
<feature type="transmembrane region" description="Helical" evidence="3">
    <location>
        <begin position="344"/>
        <end position="364"/>
    </location>
</feature>
<dbReference type="InterPro" id="IPR036388">
    <property type="entry name" value="WH-like_DNA-bd_sf"/>
</dbReference>
<dbReference type="InterPro" id="IPR019734">
    <property type="entry name" value="TPR_rpt"/>
</dbReference>
<evidence type="ECO:0000256" key="3">
    <source>
        <dbReference type="SAM" id="Phobius"/>
    </source>
</evidence>
<dbReference type="Proteomes" id="UP000184108">
    <property type="component" value="Unassembled WGS sequence"/>
</dbReference>
<feature type="repeat" description="TPR" evidence="1">
    <location>
        <begin position="111"/>
        <end position="144"/>
    </location>
</feature>
<dbReference type="GO" id="GO:0006355">
    <property type="term" value="P:regulation of DNA-templated transcription"/>
    <property type="evidence" value="ECO:0007669"/>
    <property type="project" value="InterPro"/>
</dbReference>
<organism evidence="4 5">
    <name type="scientific">Chryseobacterium vrystaatense</name>
    <dbReference type="NCBI Taxonomy" id="307480"/>
    <lineage>
        <taxon>Bacteria</taxon>
        <taxon>Pseudomonadati</taxon>
        <taxon>Bacteroidota</taxon>
        <taxon>Flavobacteriia</taxon>
        <taxon>Flavobacteriales</taxon>
        <taxon>Weeksellaceae</taxon>
        <taxon>Chryseobacterium group</taxon>
        <taxon>Chryseobacterium</taxon>
    </lineage>
</organism>
<protein>
    <recommendedName>
        <fullName evidence="6">Tetratricopeptide repeat-containing protein</fullName>
    </recommendedName>
</protein>
<dbReference type="SUPFAM" id="SSF46894">
    <property type="entry name" value="C-terminal effector domain of the bipartite response regulators"/>
    <property type="match status" value="1"/>
</dbReference>
<keyword evidence="2" id="KW-0175">Coiled coil</keyword>
<gene>
    <name evidence="4" type="ORF">SAMN02787073_3559</name>
</gene>
<dbReference type="SUPFAM" id="SSF48452">
    <property type="entry name" value="TPR-like"/>
    <property type="match status" value="1"/>
</dbReference>
<evidence type="ECO:0000313" key="4">
    <source>
        <dbReference type="EMBL" id="SHG10297.1"/>
    </source>
</evidence>
<evidence type="ECO:0000256" key="1">
    <source>
        <dbReference type="PROSITE-ProRule" id="PRU00339"/>
    </source>
</evidence>
<dbReference type="Gene3D" id="1.25.40.10">
    <property type="entry name" value="Tetratricopeptide repeat domain"/>
    <property type="match status" value="2"/>
</dbReference>
<proteinExistence type="predicted"/>
<dbReference type="InterPro" id="IPR016032">
    <property type="entry name" value="Sig_transdc_resp-reg_C-effctor"/>
</dbReference>
<dbReference type="InterPro" id="IPR011990">
    <property type="entry name" value="TPR-like_helical_dom_sf"/>
</dbReference>
<dbReference type="GO" id="GO:0003677">
    <property type="term" value="F:DNA binding"/>
    <property type="evidence" value="ECO:0007669"/>
    <property type="project" value="InterPro"/>
</dbReference>
<dbReference type="EMBL" id="FQVE01000004">
    <property type="protein sequence ID" value="SHG10297.1"/>
    <property type="molecule type" value="Genomic_DNA"/>
</dbReference>
<name>A0A1M5H2S4_9FLAO</name>
<reference evidence="5" key="1">
    <citation type="submission" date="2016-11" db="EMBL/GenBank/DDBJ databases">
        <authorList>
            <person name="Varghese N."/>
            <person name="Submissions S."/>
        </authorList>
    </citation>
    <scope>NUCLEOTIDE SEQUENCE [LARGE SCALE GENOMIC DNA]</scope>
    <source>
        <strain evidence="5">YR203</strain>
    </source>
</reference>
<dbReference type="SMART" id="SM00028">
    <property type="entry name" value="TPR"/>
    <property type="match status" value="4"/>
</dbReference>
<evidence type="ECO:0000313" key="5">
    <source>
        <dbReference type="Proteomes" id="UP000184108"/>
    </source>
</evidence>
<dbReference type="AlphaFoldDB" id="A0A1M5H2S4"/>
<feature type="coiled-coil region" evidence="2">
    <location>
        <begin position="377"/>
        <end position="411"/>
    </location>
</feature>
<evidence type="ECO:0008006" key="6">
    <source>
        <dbReference type="Google" id="ProtNLM"/>
    </source>
</evidence>
<keyword evidence="3" id="KW-0472">Membrane</keyword>
<dbReference type="PROSITE" id="PS50005">
    <property type="entry name" value="TPR"/>
    <property type="match status" value="1"/>
</dbReference>
<keyword evidence="1" id="KW-0802">TPR repeat</keyword>
<dbReference type="RefSeq" id="WP_139259968.1">
    <property type="nucleotide sequence ID" value="NZ_FQVE01000004.1"/>
</dbReference>